<feature type="transmembrane region" description="Helical" evidence="1">
    <location>
        <begin position="76"/>
        <end position="94"/>
    </location>
</feature>
<sequence>MSGVCRPPSTETDNLNECDSAELNEVGDESKYKVGESADTQSCASSHPPLIELRRLQPLGNNKMERSLATLNTTSSYVNMTLFVALVMLCSVLMKGRRVVSNVNQQSISHMFA</sequence>
<name>A0A914UPM7_9BILA</name>
<keyword evidence="1" id="KW-0812">Transmembrane</keyword>
<protein>
    <submittedName>
        <fullName evidence="3">Uncharacterized protein</fullName>
    </submittedName>
</protein>
<proteinExistence type="predicted"/>
<keyword evidence="2" id="KW-1185">Reference proteome</keyword>
<organism evidence="2 3">
    <name type="scientific">Plectus sambesii</name>
    <dbReference type="NCBI Taxonomy" id="2011161"/>
    <lineage>
        <taxon>Eukaryota</taxon>
        <taxon>Metazoa</taxon>
        <taxon>Ecdysozoa</taxon>
        <taxon>Nematoda</taxon>
        <taxon>Chromadorea</taxon>
        <taxon>Plectida</taxon>
        <taxon>Plectina</taxon>
        <taxon>Plectoidea</taxon>
        <taxon>Plectidae</taxon>
        <taxon>Plectus</taxon>
    </lineage>
</organism>
<evidence type="ECO:0000313" key="2">
    <source>
        <dbReference type="Proteomes" id="UP000887566"/>
    </source>
</evidence>
<accession>A0A914UPM7</accession>
<keyword evidence="1" id="KW-0472">Membrane</keyword>
<dbReference type="Proteomes" id="UP000887566">
    <property type="component" value="Unplaced"/>
</dbReference>
<evidence type="ECO:0000313" key="3">
    <source>
        <dbReference type="WBParaSite" id="PSAMB.scaffold11532size3287.g34214.t1"/>
    </source>
</evidence>
<evidence type="ECO:0000256" key="1">
    <source>
        <dbReference type="SAM" id="Phobius"/>
    </source>
</evidence>
<dbReference type="WBParaSite" id="PSAMB.scaffold11532size3287.g34214.t1">
    <property type="protein sequence ID" value="PSAMB.scaffold11532size3287.g34214.t1"/>
    <property type="gene ID" value="PSAMB.scaffold11532size3287.g34214"/>
</dbReference>
<keyword evidence="1" id="KW-1133">Transmembrane helix</keyword>
<reference evidence="3" key="1">
    <citation type="submission" date="2022-11" db="UniProtKB">
        <authorList>
            <consortium name="WormBaseParasite"/>
        </authorList>
    </citation>
    <scope>IDENTIFICATION</scope>
</reference>
<dbReference type="AlphaFoldDB" id="A0A914UPM7"/>